<dbReference type="Proteomes" id="UP000623440">
    <property type="component" value="Unassembled WGS sequence"/>
</dbReference>
<dbReference type="PANTHER" id="PTHR34614">
    <property type="match status" value="1"/>
</dbReference>
<proteinExistence type="predicted"/>
<name>A0ABR8E4G4_9NOSO</name>
<gene>
    <name evidence="1" type="ORF">H6G97_48175</name>
</gene>
<dbReference type="PANTHER" id="PTHR34614:SF2">
    <property type="entry name" value="TRANSPOSASE IS4-LIKE DOMAIN-CONTAINING PROTEIN"/>
    <property type="match status" value="1"/>
</dbReference>
<feature type="non-terminal residue" evidence="1">
    <location>
        <position position="361"/>
    </location>
</feature>
<sequence length="361" mass="41340">MGFVAWVETHRKILELTTGWSIGNKDVSDDRLARVIEELGKQSLARQEIEIKLVRQIIRAYELPTKIARTDTTSFSVNHENTSHLEDNLLRHGYSKDKRPDLLQYRQLLATLDPMGMPLVSATLEGNGADDPLYFPTWQKIRKVIGHKHFVFIADCKAGSISTRANIALNGGFYCVPLPMSGQNPQLLKQWVKQPSTEIIDIRLPQQEEHETAVGRGFEIELGKFWLNPETNKWVRWHERYLVVYSHKLALGAIDSQNKRINQAQLALEKLANKPGTELDVLTHKVENILKRHRVTNFLSTTITEQTLTKTRHQRRGRPSKNTLQQQVTSTRLQLQFEKIDSAIVEAETLAGWRLYVTNAP</sequence>
<comment type="caution">
    <text evidence="1">The sequence shown here is derived from an EMBL/GenBank/DDBJ whole genome shotgun (WGS) entry which is preliminary data.</text>
</comment>
<protein>
    <submittedName>
        <fullName evidence="1">Transposase</fullName>
    </submittedName>
</protein>
<keyword evidence="2" id="KW-1185">Reference proteome</keyword>
<organism evidence="1 2">
    <name type="scientific">Nostoc flagelliforme FACHB-838</name>
    <dbReference type="NCBI Taxonomy" id="2692904"/>
    <lineage>
        <taxon>Bacteria</taxon>
        <taxon>Bacillati</taxon>
        <taxon>Cyanobacteriota</taxon>
        <taxon>Cyanophyceae</taxon>
        <taxon>Nostocales</taxon>
        <taxon>Nostocaceae</taxon>
        <taxon>Nostoc</taxon>
    </lineage>
</organism>
<accession>A0ABR8E4G4</accession>
<evidence type="ECO:0000313" key="2">
    <source>
        <dbReference type="Proteomes" id="UP000623440"/>
    </source>
</evidence>
<evidence type="ECO:0000313" key="1">
    <source>
        <dbReference type="EMBL" id="MBD2536627.1"/>
    </source>
</evidence>
<dbReference type="EMBL" id="JACJSI010000510">
    <property type="protein sequence ID" value="MBD2536627.1"/>
    <property type="molecule type" value="Genomic_DNA"/>
</dbReference>
<reference evidence="1 2" key="1">
    <citation type="journal article" date="2020" name="ISME J.">
        <title>Comparative genomics reveals insights into cyanobacterial evolution and habitat adaptation.</title>
        <authorList>
            <person name="Chen M.Y."/>
            <person name="Teng W.K."/>
            <person name="Zhao L."/>
            <person name="Hu C.X."/>
            <person name="Zhou Y.K."/>
            <person name="Han B.P."/>
            <person name="Song L.R."/>
            <person name="Shu W.S."/>
        </authorList>
    </citation>
    <scope>NUCLEOTIDE SEQUENCE [LARGE SCALE GENOMIC DNA]</scope>
    <source>
        <strain evidence="1 2">FACHB-838</strain>
    </source>
</reference>